<sequence>MSFDKNIPIKSKCTIHPLAVLTSDYDIPFAVVLLNTPLKQQFLPIFINLWRRATFRSCVDGAINQFNQLNVKLLNLPIPDLITGDFDSATNTNLKKYQRLHTQVIKTEDQNYTDFEKHLNHLSQMLPSHIEVNIFLLSISHCELIYDGLQIEVIVNIILYIENYYKTNTRYSEVADYLILSNYLNGKYVTASQCLKRHWNVKLKPMKIIYTNKISERALAQMEIIRSTVRTDETLELKLLSKFN</sequence>
<name>A0A177AT91_9BILA</name>
<dbReference type="InterPro" id="IPR007371">
    <property type="entry name" value="TPK_catalytic"/>
</dbReference>
<dbReference type="PANTHER" id="PTHR13622:SF8">
    <property type="entry name" value="THIAMIN PYROPHOSPHOKINASE 1"/>
    <property type="match status" value="1"/>
</dbReference>
<feature type="domain" description="Thiamin pyrophosphokinase catalytic" evidence="5">
    <location>
        <begin position="48"/>
        <end position="129"/>
    </location>
</feature>
<dbReference type="GO" id="GO:0009229">
    <property type="term" value="P:thiamine diphosphate biosynthetic process"/>
    <property type="evidence" value="ECO:0007669"/>
    <property type="project" value="InterPro"/>
</dbReference>
<accession>A0A177AT91</accession>
<evidence type="ECO:0000256" key="4">
    <source>
        <dbReference type="ARBA" id="ARBA00022840"/>
    </source>
</evidence>
<keyword evidence="1" id="KW-0808">Transferase</keyword>
<dbReference type="AlphaFoldDB" id="A0A177AT91"/>
<dbReference type="SUPFAM" id="SSF63999">
    <property type="entry name" value="Thiamin pyrophosphokinase, catalytic domain"/>
    <property type="match status" value="1"/>
</dbReference>
<organism evidence="6 7">
    <name type="scientific">Intoshia linei</name>
    <dbReference type="NCBI Taxonomy" id="1819745"/>
    <lineage>
        <taxon>Eukaryota</taxon>
        <taxon>Metazoa</taxon>
        <taxon>Spiralia</taxon>
        <taxon>Lophotrochozoa</taxon>
        <taxon>Mesozoa</taxon>
        <taxon>Orthonectida</taxon>
        <taxon>Rhopaluridae</taxon>
        <taxon>Intoshia</taxon>
    </lineage>
</organism>
<dbReference type="Gene3D" id="3.40.50.10240">
    <property type="entry name" value="Thiamin pyrophosphokinase, catalytic domain"/>
    <property type="match status" value="1"/>
</dbReference>
<keyword evidence="3" id="KW-0418">Kinase</keyword>
<evidence type="ECO:0000256" key="3">
    <source>
        <dbReference type="ARBA" id="ARBA00022777"/>
    </source>
</evidence>
<evidence type="ECO:0000313" key="6">
    <source>
        <dbReference type="EMBL" id="OAF65228.1"/>
    </source>
</evidence>
<proteinExistence type="predicted"/>
<reference evidence="6 7" key="1">
    <citation type="submission" date="2016-04" db="EMBL/GenBank/DDBJ databases">
        <title>The genome of Intoshia linei affirms orthonectids as highly simplified spiralians.</title>
        <authorList>
            <person name="Mikhailov K.V."/>
            <person name="Slusarev G.S."/>
            <person name="Nikitin M.A."/>
            <person name="Logacheva M.D."/>
            <person name="Penin A."/>
            <person name="Aleoshin V."/>
            <person name="Panchin Y.V."/>
        </authorList>
    </citation>
    <scope>NUCLEOTIDE SEQUENCE [LARGE SCALE GENOMIC DNA]</scope>
    <source>
        <strain evidence="6">Intl2013</strain>
        <tissue evidence="6">Whole animal</tissue>
    </source>
</reference>
<dbReference type="InterPro" id="IPR036759">
    <property type="entry name" value="TPK_catalytic_sf"/>
</dbReference>
<comment type="caution">
    <text evidence="6">The sequence shown here is derived from an EMBL/GenBank/DDBJ whole genome shotgun (WGS) entry which is preliminary data.</text>
</comment>
<dbReference type="Pfam" id="PF04263">
    <property type="entry name" value="TPK_catalytic"/>
    <property type="match status" value="1"/>
</dbReference>
<protein>
    <recommendedName>
        <fullName evidence="5">Thiamin pyrophosphokinase catalytic domain-containing protein</fullName>
    </recommendedName>
</protein>
<dbReference type="EMBL" id="LWCA01001387">
    <property type="protein sequence ID" value="OAF65228.1"/>
    <property type="molecule type" value="Genomic_DNA"/>
</dbReference>
<keyword evidence="4" id="KW-0067">ATP-binding</keyword>
<dbReference type="GO" id="GO:0016301">
    <property type="term" value="F:kinase activity"/>
    <property type="evidence" value="ECO:0007669"/>
    <property type="project" value="UniProtKB-KW"/>
</dbReference>
<evidence type="ECO:0000259" key="5">
    <source>
        <dbReference type="Pfam" id="PF04263"/>
    </source>
</evidence>
<keyword evidence="2" id="KW-0547">Nucleotide-binding</keyword>
<evidence type="ECO:0000313" key="7">
    <source>
        <dbReference type="Proteomes" id="UP000078046"/>
    </source>
</evidence>
<evidence type="ECO:0000256" key="1">
    <source>
        <dbReference type="ARBA" id="ARBA00022679"/>
    </source>
</evidence>
<keyword evidence="7" id="KW-1185">Reference proteome</keyword>
<dbReference type="OrthoDB" id="25149at2759"/>
<gene>
    <name evidence="6" type="ORF">A3Q56_07064</name>
</gene>
<dbReference type="PANTHER" id="PTHR13622">
    <property type="entry name" value="THIAMIN PYROPHOSPHOKINASE"/>
    <property type="match status" value="1"/>
</dbReference>
<dbReference type="GO" id="GO:0004788">
    <property type="term" value="F:thiamine diphosphokinase activity"/>
    <property type="evidence" value="ECO:0007669"/>
    <property type="project" value="InterPro"/>
</dbReference>
<dbReference type="Proteomes" id="UP000078046">
    <property type="component" value="Unassembled WGS sequence"/>
</dbReference>
<evidence type="ECO:0000256" key="2">
    <source>
        <dbReference type="ARBA" id="ARBA00022741"/>
    </source>
</evidence>
<dbReference type="GO" id="GO:0005524">
    <property type="term" value="F:ATP binding"/>
    <property type="evidence" value="ECO:0007669"/>
    <property type="project" value="UniProtKB-KW"/>
</dbReference>